<evidence type="ECO:0000313" key="1">
    <source>
        <dbReference type="EMBL" id="MDH6282883.1"/>
    </source>
</evidence>
<dbReference type="Proteomes" id="UP001160334">
    <property type="component" value="Unassembled WGS sequence"/>
</dbReference>
<sequence>MSEQLDFPDVDYKTKFEELVAQRNQELEQIAGWQRPIRSKIDRVEELHKPYMVDGHGDQYCTTCSLIAATPYRHPCITIKRLRGEP</sequence>
<dbReference type="EMBL" id="JARXVC010000011">
    <property type="protein sequence ID" value="MDH6282883.1"/>
    <property type="molecule type" value="Genomic_DNA"/>
</dbReference>
<organism evidence="1 2">
    <name type="scientific">Prescottella agglutinans</name>
    <dbReference type="NCBI Taxonomy" id="1644129"/>
    <lineage>
        <taxon>Bacteria</taxon>
        <taxon>Bacillati</taxon>
        <taxon>Actinomycetota</taxon>
        <taxon>Actinomycetes</taxon>
        <taxon>Mycobacteriales</taxon>
        <taxon>Nocardiaceae</taxon>
        <taxon>Prescottella</taxon>
    </lineage>
</organism>
<evidence type="ECO:0000313" key="2">
    <source>
        <dbReference type="Proteomes" id="UP001160334"/>
    </source>
</evidence>
<protein>
    <submittedName>
        <fullName evidence="1">Uncharacterized protein</fullName>
    </submittedName>
</protein>
<name>A0ABT6MEY2_9NOCA</name>
<accession>A0ABT6MEY2</accession>
<reference evidence="1 2" key="1">
    <citation type="submission" date="2023-04" db="EMBL/GenBank/DDBJ databases">
        <title>Forest soil microbial communities from Buena Vista Peninsula, Colon Province, Panama.</title>
        <authorList>
            <person name="Bouskill N."/>
        </authorList>
    </citation>
    <scope>NUCLEOTIDE SEQUENCE [LARGE SCALE GENOMIC DNA]</scope>
    <source>
        <strain evidence="1 2">CFH S0262</strain>
    </source>
</reference>
<dbReference type="RefSeq" id="WP_280762165.1">
    <property type="nucleotide sequence ID" value="NZ_JARXVC010000011.1"/>
</dbReference>
<proteinExistence type="predicted"/>
<keyword evidence="2" id="KW-1185">Reference proteome</keyword>
<gene>
    <name evidence="1" type="ORF">M2280_004120</name>
</gene>
<comment type="caution">
    <text evidence="1">The sequence shown here is derived from an EMBL/GenBank/DDBJ whole genome shotgun (WGS) entry which is preliminary data.</text>
</comment>